<dbReference type="AlphaFoldDB" id="A0A1F4UCY7"/>
<evidence type="ECO:0008006" key="3">
    <source>
        <dbReference type="Google" id="ProtNLM"/>
    </source>
</evidence>
<reference evidence="1 2" key="1">
    <citation type="journal article" date="2016" name="Nat. Commun.">
        <title>Thousands of microbial genomes shed light on interconnected biogeochemical processes in an aquifer system.</title>
        <authorList>
            <person name="Anantharaman K."/>
            <person name="Brown C.T."/>
            <person name="Hug L.A."/>
            <person name="Sharon I."/>
            <person name="Castelle C.J."/>
            <person name="Probst A.J."/>
            <person name="Thomas B.C."/>
            <person name="Singh A."/>
            <person name="Wilkins M.J."/>
            <person name="Karaoz U."/>
            <person name="Brodie E.L."/>
            <person name="Williams K.H."/>
            <person name="Hubbard S.S."/>
            <person name="Banfield J.F."/>
        </authorList>
    </citation>
    <scope>NUCLEOTIDE SEQUENCE [LARGE SCALE GENOMIC DNA]</scope>
</reference>
<gene>
    <name evidence="1" type="ORF">A2Y85_03945</name>
</gene>
<evidence type="ECO:0000313" key="1">
    <source>
        <dbReference type="EMBL" id="OGC42113.1"/>
    </source>
</evidence>
<proteinExistence type="predicted"/>
<evidence type="ECO:0000313" key="2">
    <source>
        <dbReference type="Proteomes" id="UP000177025"/>
    </source>
</evidence>
<dbReference type="EMBL" id="MEUM01000082">
    <property type="protein sequence ID" value="OGC42113.1"/>
    <property type="molecule type" value="Genomic_DNA"/>
</dbReference>
<dbReference type="Gene3D" id="2.30.30.830">
    <property type="match status" value="1"/>
</dbReference>
<organism evidence="1 2">
    <name type="scientific">candidate division WOR-3 bacterium RBG_13_43_14</name>
    <dbReference type="NCBI Taxonomy" id="1802590"/>
    <lineage>
        <taxon>Bacteria</taxon>
        <taxon>Bacteria division WOR-3</taxon>
    </lineage>
</organism>
<protein>
    <recommendedName>
        <fullName evidence="3">Pilus assembly protein PilP</fullName>
    </recommendedName>
</protein>
<comment type="caution">
    <text evidence="1">The sequence shown here is derived from an EMBL/GenBank/DDBJ whole genome shotgun (WGS) entry which is preliminary data.</text>
</comment>
<sequence>MLCHLVSNIAFAILLVNQAPETTATSTDTLFPVEKWDYKESGRRDPFVPLLGWDLSEGGKASHLSVENLTLIGILWGDKGYYALVKDGVNNGYILKRGDKVAGGKVKEINRQSIIFEIVHAGVVTKYELRLQPNEK</sequence>
<name>A0A1F4UCY7_UNCW3</name>
<accession>A0A1F4UCY7</accession>
<dbReference type="Proteomes" id="UP000177025">
    <property type="component" value="Unassembled WGS sequence"/>
</dbReference>